<dbReference type="EMBL" id="JADIXZ010000005">
    <property type="protein sequence ID" value="MBK6301720.1"/>
    <property type="molecule type" value="Genomic_DNA"/>
</dbReference>
<dbReference type="InterPro" id="IPR042099">
    <property type="entry name" value="ANL_N_sf"/>
</dbReference>
<accession>A0A934X787</accession>
<gene>
    <name evidence="5" type="ORF">IPF40_11970</name>
</gene>
<organism evidence="5 6">
    <name type="scientific">Candidatus Phosphoribacter hodrii</name>
    <dbReference type="NCBI Taxonomy" id="2953743"/>
    <lineage>
        <taxon>Bacteria</taxon>
        <taxon>Bacillati</taxon>
        <taxon>Actinomycetota</taxon>
        <taxon>Actinomycetes</taxon>
        <taxon>Micrococcales</taxon>
        <taxon>Dermatophilaceae</taxon>
        <taxon>Candidatus Phosphoribacter</taxon>
    </lineage>
</organism>
<dbReference type="Proteomes" id="UP000718281">
    <property type="component" value="Unassembled WGS sequence"/>
</dbReference>
<comment type="similarity">
    <text evidence="1">Belongs to the ATP-dependent AMP-binding enzyme family.</text>
</comment>
<protein>
    <submittedName>
        <fullName evidence="5">Long-chain fatty acid--CoA ligase</fullName>
    </submittedName>
</protein>
<reference evidence="5 6" key="1">
    <citation type="submission" date="2020-10" db="EMBL/GenBank/DDBJ databases">
        <title>Connecting structure to function with the recovery of over 1000 high-quality activated sludge metagenome-assembled genomes encoding full-length rRNA genes using long-read sequencing.</title>
        <authorList>
            <person name="Singleton C.M."/>
            <person name="Petriglieri F."/>
            <person name="Kristensen J.M."/>
            <person name="Kirkegaard R.H."/>
            <person name="Michaelsen T.Y."/>
            <person name="Andersen M.H."/>
            <person name="Karst S.M."/>
            <person name="Dueholm M.S."/>
            <person name="Nielsen P.H."/>
            <person name="Albertsen M."/>
        </authorList>
    </citation>
    <scope>NUCLEOTIDE SEQUENCE [LARGE SCALE GENOMIC DNA]</scope>
    <source>
        <strain evidence="5">AalE_18-Q3-R2-46_BAT3C.188</strain>
    </source>
</reference>
<dbReference type="InterPro" id="IPR050237">
    <property type="entry name" value="ATP-dep_AMP-bd_enzyme"/>
</dbReference>
<feature type="domain" description="AMP-binding enzyme C-terminal" evidence="4">
    <location>
        <begin position="424"/>
        <end position="499"/>
    </location>
</feature>
<dbReference type="PANTHER" id="PTHR43767:SF1">
    <property type="entry name" value="NONRIBOSOMAL PEPTIDE SYNTHASE PES1 (EUROFUNG)-RELATED"/>
    <property type="match status" value="1"/>
</dbReference>
<feature type="domain" description="AMP-dependent synthetase/ligase" evidence="3">
    <location>
        <begin position="12"/>
        <end position="373"/>
    </location>
</feature>
<dbReference type="Gene3D" id="3.30.300.30">
    <property type="match status" value="1"/>
</dbReference>
<proteinExistence type="inferred from homology"/>
<dbReference type="Pfam" id="PF00501">
    <property type="entry name" value="AMP-binding"/>
    <property type="match status" value="1"/>
</dbReference>
<evidence type="ECO:0000259" key="3">
    <source>
        <dbReference type="Pfam" id="PF00501"/>
    </source>
</evidence>
<keyword evidence="2 5" id="KW-0436">Ligase</keyword>
<evidence type="ECO:0000259" key="4">
    <source>
        <dbReference type="Pfam" id="PF13193"/>
    </source>
</evidence>
<evidence type="ECO:0000313" key="5">
    <source>
        <dbReference type="EMBL" id="MBK6301720.1"/>
    </source>
</evidence>
<dbReference type="FunFam" id="3.30.300.30:FF:000008">
    <property type="entry name" value="2,3-dihydroxybenzoate-AMP ligase"/>
    <property type="match status" value="1"/>
</dbReference>
<dbReference type="NCBIfam" id="NF004837">
    <property type="entry name" value="PRK06187.1"/>
    <property type="match status" value="1"/>
</dbReference>
<dbReference type="PROSITE" id="PS00455">
    <property type="entry name" value="AMP_BINDING"/>
    <property type="match status" value="1"/>
</dbReference>
<evidence type="ECO:0000313" key="6">
    <source>
        <dbReference type="Proteomes" id="UP000718281"/>
    </source>
</evidence>
<comment type="caution">
    <text evidence="5">The sequence shown here is derived from an EMBL/GenBank/DDBJ whole genome shotgun (WGS) entry which is preliminary data.</text>
</comment>
<dbReference type="CDD" id="cd17631">
    <property type="entry name" value="FACL_FadD13-like"/>
    <property type="match status" value="1"/>
</dbReference>
<name>A0A934X787_9MICO</name>
<dbReference type="SUPFAM" id="SSF56801">
    <property type="entry name" value="Acetyl-CoA synthetase-like"/>
    <property type="match status" value="1"/>
</dbReference>
<dbReference type="GO" id="GO:0016878">
    <property type="term" value="F:acid-thiol ligase activity"/>
    <property type="evidence" value="ECO:0007669"/>
    <property type="project" value="UniProtKB-ARBA"/>
</dbReference>
<evidence type="ECO:0000256" key="2">
    <source>
        <dbReference type="ARBA" id="ARBA00022598"/>
    </source>
</evidence>
<dbReference type="Gene3D" id="3.40.50.12780">
    <property type="entry name" value="N-terminal domain of ligase-like"/>
    <property type="match status" value="1"/>
</dbReference>
<dbReference type="InterPro" id="IPR000873">
    <property type="entry name" value="AMP-dep_synth/lig_dom"/>
</dbReference>
<dbReference type="InterPro" id="IPR020845">
    <property type="entry name" value="AMP-binding_CS"/>
</dbReference>
<dbReference type="InterPro" id="IPR025110">
    <property type="entry name" value="AMP-bd_C"/>
</dbReference>
<sequence>MSMPDITVGAWFAARAARSPQRRALTFEGTSWTFAELADRIERLAAVLRAGGVKHGDRVSFVGFNQPAALETWFACSRLGAIYVPLNFRLAGPELAFIVGDAGVHTLIAGSDQQPGIDAIRAELGVRRYLVTEADGIPEGWESYEQAVTAAHPLPTPDPVRPDELSIIMYTSGTTGTPKGVMLSHENLWWSDIALMSWIDIHADDVTLAFSPLFHIAGLNFMIGITWMRGGEVILHRSFDAQRTLEDIARYRVNTLFGVPAMFIAISQLPGFHAADLSTVRMAVCGGAPAPEPLLRTFADRGIGVLQGYGLTETSPAAIFLVAEYALSKLGAAGQPPLYIETKLVGSGGVTVSEPGVRGEVCMRGPNVTRGYWNRPEATAAAFDEAGWFHTGDVGQFDEDGIISIVDRVKDMVISGGENVYPAEVESVLFGHPSVAEVAVIGLPDARWGEAVTAVVAAKPGQSVTLEDLREYAASHLARFKLPQRLHLVEVLPRNPTGKVLKYQLREDLGAK</sequence>
<dbReference type="AlphaFoldDB" id="A0A934X787"/>
<evidence type="ECO:0000256" key="1">
    <source>
        <dbReference type="ARBA" id="ARBA00006432"/>
    </source>
</evidence>
<dbReference type="PANTHER" id="PTHR43767">
    <property type="entry name" value="LONG-CHAIN-FATTY-ACID--COA LIGASE"/>
    <property type="match status" value="1"/>
</dbReference>
<dbReference type="InterPro" id="IPR045851">
    <property type="entry name" value="AMP-bd_C_sf"/>
</dbReference>
<dbReference type="Pfam" id="PF13193">
    <property type="entry name" value="AMP-binding_C"/>
    <property type="match status" value="1"/>
</dbReference>